<reference evidence="2 3" key="1">
    <citation type="submission" date="2019-04" db="EMBL/GenBank/DDBJ databases">
        <authorList>
            <person name="Hwang J.C."/>
        </authorList>
    </citation>
    <scope>NUCLEOTIDE SEQUENCE [LARGE SCALE GENOMIC DNA]</scope>
    <source>
        <strain evidence="2 3">IMCC35002</strain>
    </source>
</reference>
<sequence>MSKLNKDEVLQQLNDAYLAKHGKAPSIEQKGSWFKVDGGKSLRLADLADLVEELKSGDSEAAPAPKAETKKEAPKKAAPKKAKPAKKSSNGGLSAKELWAQKLAANSGSTLPRGQR</sequence>
<feature type="region of interest" description="Disordered" evidence="1">
    <location>
        <begin position="56"/>
        <end position="116"/>
    </location>
</feature>
<evidence type="ECO:0000256" key="1">
    <source>
        <dbReference type="SAM" id="MobiDB-lite"/>
    </source>
</evidence>
<evidence type="ECO:0000313" key="2">
    <source>
        <dbReference type="EMBL" id="TKB57439.1"/>
    </source>
</evidence>
<dbReference type="OrthoDB" id="5772010at2"/>
<organism evidence="2 3">
    <name type="scientific">Ferrimonas aestuarii</name>
    <dbReference type="NCBI Taxonomy" id="2569539"/>
    <lineage>
        <taxon>Bacteria</taxon>
        <taxon>Pseudomonadati</taxon>
        <taxon>Pseudomonadota</taxon>
        <taxon>Gammaproteobacteria</taxon>
        <taxon>Alteromonadales</taxon>
        <taxon>Ferrimonadaceae</taxon>
        <taxon>Ferrimonas</taxon>
    </lineage>
</organism>
<protein>
    <submittedName>
        <fullName evidence="2">Uncharacterized protein</fullName>
    </submittedName>
</protein>
<gene>
    <name evidence="2" type="ORF">FCL42_03975</name>
</gene>
<name>A0A4U1BW80_9GAMM</name>
<feature type="compositionally biased region" description="Basic residues" evidence="1">
    <location>
        <begin position="77"/>
        <end position="86"/>
    </location>
</feature>
<comment type="caution">
    <text evidence="2">The sequence shown here is derived from an EMBL/GenBank/DDBJ whole genome shotgun (WGS) entry which is preliminary data.</text>
</comment>
<evidence type="ECO:0000313" key="3">
    <source>
        <dbReference type="Proteomes" id="UP000305675"/>
    </source>
</evidence>
<accession>A0A4U1BW80</accession>
<proteinExistence type="predicted"/>
<dbReference type="Proteomes" id="UP000305675">
    <property type="component" value="Unassembled WGS sequence"/>
</dbReference>
<dbReference type="AlphaFoldDB" id="A0A4U1BW80"/>
<feature type="compositionally biased region" description="Polar residues" evidence="1">
    <location>
        <begin position="104"/>
        <end position="116"/>
    </location>
</feature>
<dbReference type="EMBL" id="SWCJ01000002">
    <property type="protein sequence ID" value="TKB57439.1"/>
    <property type="molecule type" value="Genomic_DNA"/>
</dbReference>
<dbReference type="RefSeq" id="WP_136862084.1">
    <property type="nucleotide sequence ID" value="NZ_SWCJ01000002.1"/>
</dbReference>
<keyword evidence="3" id="KW-1185">Reference proteome</keyword>